<feature type="compositionally biased region" description="Low complexity" evidence="1">
    <location>
        <begin position="334"/>
        <end position="363"/>
    </location>
</feature>
<keyword evidence="2" id="KW-0472">Membrane</keyword>
<gene>
    <name evidence="3" type="ORF">H5410_007519</name>
</gene>
<dbReference type="EMBL" id="JACXVP010000002">
    <property type="protein sequence ID" value="KAG5622301.1"/>
    <property type="molecule type" value="Genomic_DNA"/>
</dbReference>
<feature type="compositionally biased region" description="Basic residues" evidence="1">
    <location>
        <begin position="323"/>
        <end position="333"/>
    </location>
</feature>
<evidence type="ECO:0000313" key="4">
    <source>
        <dbReference type="Proteomes" id="UP000824120"/>
    </source>
</evidence>
<feature type="compositionally biased region" description="Low complexity" evidence="1">
    <location>
        <begin position="305"/>
        <end position="319"/>
    </location>
</feature>
<feature type="region of interest" description="Disordered" evidence="1">
    <location>
        <begin position="1"/>
        <end position="23"/>
    </location>
</feature>
<evidence type="ECO:0000256" key="1">
    <source>
        <dbReference type="SAM" id="MobiDB-lite"/>
    </source>
</evidence>
<proteinExistence type="predicted"/>
<feature type="compositionally biased region" description="Basic residues" evidence="1">
    <location>
        <begin position="175"/>
        <end position="194"/>
    </location>
</feature>
<feature type="transmembrane region" description="Helical" evidence="2">
    <location>
        <begin position="203"/>
        <end position="224"/>
    </location>
</feature>
<keyword evidence="4" id="KW-1185">Reference proteome</keyword>
<evidence type="ECO:0000313" key="3">
    <source>
        <dbReference type="EMBL" id="KAG5622301.1"/>
    </source>
</evidence>
<reference evidence="3 4" key="1">
    <citation type="submission" date="2020-09" db="EMBL/GenBank/DDBJ databases">
        <title>De no assembly of potato wild relative species, Solanum commersonii.</title>
        <authorList>
            <person name="Cho K."/>
        </authorList>
    </citation>
    <scope>NUCLEOTIDE SEQUENCE [LARGE SCALE GENOMIC DNA]</scope>
    <source>
        <strain evidence="3">LZ3.2</strain>
        <tissue evidence="3">Leaf</tissue>
    </source>
</reference>
<organism evidence="3 4">
    <name type="scientific">Solanum commersonii</name>
    <name type="common">Commerson's wild potato</name>
    <name type="synonym">Commerson's nightshade</name>
    <dbReference type="NCBI Taxonomy" id="4109"/>
    <lineage>
        <taxon>Eukaryota</taxon>
        <taxon>Viridiplantae</taxon>
        <taxon>Streptophyta</taxon>
        <taxon>Embryophyta</taxon>
        <taxon>Tracheophyta</taxon>
        <taxon>Spermatophyta</taxon>
        <taxon>Magnoliopsida</taxon>
        <taxon>eudicotyledons</taxon>
        <taxon>Gunneridae</taxon>
        <taxon>Pentapetalae</taxon>
        <taxon>asterids</taxon>
        <taxon>lamiids</taxon>
        <taxon>Solanales</taxon>
        <taxon>Solanaceae</taxon>
        <taxon>Solanoideae</taxon>
        <taxon>Solaneae</taxon>
        <taxon>Solanum</taxon>
    </lineage>
</organism>
<feature type="transmembrane region" description="Helical" evidence="2">
    <location>
        <begin position="48"/>
        <end position="66"/>
    </location>
</feature>
<sequence>MKMKMADNGENHAGENKIAEKQEGGGCEANEEIQTLVCFLNSVRMPLLVIRSTFFFLLFLRAPTYLEELLASLPHGKLTEYPPHPKIHFLITHFLFKFFILQLLFLDDLLNNLYVPSKSTPNVEFGISLVVTFNNSLMQLLTVTAIPPRSEGWSGEISRLRASRPGGSLEAHMARASRHPQVRRPRVRRSRVRHPRVRHSRGVGLFGSGVLGSGVLGLGIGQAFSGSRPPLVMHSQVRHPRVSHPRVRRARGVGLLGSGGLKECTTRASRRGGHARHMPWGWGPRGAHDAFLELDISGQAFSSQASSGQAFSSQASSGSRPPQVKHPRVRRFRGVGLLGRSQGVGNSSGQASSSQVFSRSRPSWVRHPHASGQGKARTPEERRVGGPRGTARASGPRGTIGTLRALRRRGPLGTVPQGEYNQKCFARARVLCIL</sequence>
<accession>A0A9J6ACB8</accession>
<dbReference type="Proteomes" id="UP000824120">
    <property type="component" value="Chromosome 2"/>
</dbReference>
<keyword evidence="2" id="KW-1133">Transmembrane helix</keyword>
<protein>
    <submittedName>
        <fullName evidence="3">Uncharacterized protein</fullName>
    </submittedName>
</protein>
<dbReference type="AlphaFoldDB" id="A0A9J6ACB8"/>
<keyword evidence="2" id="KW-0812">Transmembrane</keyword>
<feature type="transmembrane region" description="Helical" evidence="2">
    <location>
        <begin position="87"/>
        <end position="105"/>
    </location>
</feature>
<name>A0A9J6ACB8_SOLCO</name>
<evidence type="ECO:0000256" key="2">
    <source>
        <dbReference type="SAM" id="Phobius"/>
    </source>
</evidence>
<feature type="region of interest" description="Disordered" evidence="1">
    <location>
        <begin position="166"/>
        <end position="194"/>
    </location>
</feature>
<comment type="caution">
    <text evidence="3">The sequence shown here is derived from an EMBL/GenBank/DDBJ whole genome shotgun (WGS) entry which is preliminary data.</text>
</comment>
<feature type="region of interest" description="Disordered" evidence="1">
    <location>
        <begin position="305"/>
        <end position="400"/>
    </location>
</feature>